<dbReference type="Proteomes" id="UP000647241">
    <property type="component" value="Unassembled WGS sequence"/>
</dbReference>
<proteinExistence type="inferred from homology"/>
<feature type="region of interest" description="Disordered" evidence="2">
    <location>
        <begin position="111"/>
        <end position="136"/>
    </location>
</feature>
<keyword evidence="4" id="KW-1185">Reference proteome</keyword>
<name>A0A917HHV6_9BACT</name>
<evidence type="ECO:0000256" key="1">
    <source>
        <dbReference type="ARBA" id="ARBA00044755"/>
    </source>
</evidence>
<evidence type="ECO:0000313" key="3">
    <source>
        <dbReference type="EMBL" id="GGG80087.1"/>
    </source>
</evidence>
<dbReference type="Pfam" id="PF04519">
    <property type="entry name" value="Bactofilin"/>
    <property type="match status" value="1"/>
</dbReference>
<sequence>MKPAEGSTVIGKSVVVRGDISGQEDLYLDCDIEGTITLSENRLTIGPDARIVADVTVRDLVVFGKLTGNVHASGRVDLRQSATLTGDIVAGRLSIEESAMLKGRVELKSGLGQSASQTASSPAAETPETLVLQPKA</sequence>
<comment type="similarity">
    <text evidence="1">Belongs to the bactofilin family.</text>
</comment>
<dbReference type="PANTHER" id="PTHR35024:SF4">
    <property type="entry name" value="POLYMER-FORMING CYTOSKELETAL PROTEIN"/>
    <property type="match status" value="1"/>
</dbReference>
<organism evidence="3 4">
    <name type="scientific">Edaphobacter dinghuensis</name>
    <dbReference type="NCBI Taxonomy" id="1560005"/>
    <lineage>
        <taxon>Bacteria</taxon>
        <taxon>Pseudomonadati</taxon>
        <taxon>Acidobacteriota</taxon>
        <taxon>Terriglobia</taxon>
        <taxon>Terriglobales</taxon>
        <taxon>Acidobacteriaceae</taxon>
        <taxon>Edaphobacter</taxon>
    </lineage>
</organism>
<reference evidence="3" key="2">
    <citation type="submission" date="2020-09" db="EMBL/GenBank/DDBJ databases">
        <authorList>
            <person name="Sun Q."/>
            <person name="Zhou Y."/>
        </authorList>
    </citation>
    <scope>NUCLEOTIDE SEQUENCE</scope>
    <source>
        <strain evidence="3">CGMCC 1.12997</strain>
    </source>
</reference>
<protein>
    <recommendedName>
        <fullName evidence="5">Cytoskeletal protein CcmA (Bactofilin family)</fullName>
    </recommendedName>
</protein>
<comment type="caution">
    <text evidence="3">The sequence shown here is derived from an EMBL/GenBank/DDBJ whole genome shotgun (WGS) entry which is preliminary data.</text>
</comment>
<dbReference type="RefSeq" id="WP_188554495.1">
    <property type="nucleotide sequence ID" value="NZ_BMGT01000003.1"/>
</dbReference>
<dbReference type="InterPro" id="IPR007607">
    <property type="entry name" value="BacA/B"/>
</dbReference>
<dbReference type="PANTHER" id="PTHR35024">
    <property type="entry name" value="HYPOTHETICAL CYTOSOLIC PROTEIN"/>
    <property type="match status" value="1"/>
</dbReference>
<evidence type="ECO:0008006" key="5">
    <source>
        <dbReference type="Google" id="ProtNLM"/>
    </source>
</evidence>
<gene>
    <name evidence="3" type="ORF">GCM10011585_24280</name>
</gene>
<accession>A0A917HHV6</accession>
<dbReference type="AlphaFoldDB" id="A0A917HHV6"/>
<feature type="compositionally biased region" description="Low complexity" evidence="2">
    <location>
        <begin position="113"/>
        <end position="127"/>
    </location>
</feature>
<evidence type="ECO:0000313" key="4">
    <source>
        <dbReference type="Proteomes" id="UP000647241"/>
    </source>
</evidence>
<dbReference type="EMBL" id="BMGT01000003">
    <property type="protein sequence ID" value="GGG80087.1"/>
    <property type="molecule type" value="Genomic_DNA"/>
</dbReference>
<reference evidence="3" key="1">
    <citation type="journal article" date="2014" name="Int. J. Syst. Evol. Microbiol.">
        <title>Complete genome sequence of Corynebacterium casei LMG S-19264T (=DSM 44701T), isolated from a smear-ripened cheese.</title>
        <authorList>
            <consortium name="US DOE Joint Genome Institute (JGI-PGF)"/>
            <person name="Walter F."/>
            <person name="Albersmeier A."/>
            <person name="Kalinowski J."/>
            <person name="Ruckert C."/>
        </authorList>
    </citation>
    <scope>NUCLEOTIDE SEQUENCE</scope>
    <source>
        <strain evidence="3">CGMCC 1.12997</strain>
    </source>
</reference>
<evidence type="ECO:0000256" key="2">
    <source>
        <dbReference type="SAM" id="MobiDB-lite"/>
    </source>
</evidence>